<evidence type="ECO:0000256" key="1">
    <source>
        <dbReference type="ARBA" id="ARBA00022987"/>
    </source>
</evidence>
<dbReference type="KEGG" id="sna:Snas_4705"/>
<organism evidence="4 5">
    <name type="scientific">Stackebrandtia nassauensis (strain DSM 44728 / CIP 108903 / NRRL B-16338 / NBRC 102104 / LLR-40K-21)</name>
    <dbReference type="NCBI Taxonomy" id="446470"/>
    <lineage>
        <taxon>Bacteria</taxon>
        <taxon>Bacillati</taxon>
        <taxon>Actinomycetota</taxon>
        <taxon>Actinomycetes</taxon>
        <taxon>Glycomycetales</taxon>
        <taxon>Glycomycetaceae</taxon>
        <taxon>Stackebrandtia</taxon>
    </lineage>
</organism>
<dbReference type="RefSeq" id="WP_013019919.1">
    <property type="nucleotide sequence ID" value="NC_013947.1"/>
</dbReference>
<reference evidence="4 5" key="1">
    <citation type="journal article" date="2009" name="Stand. Genomic Sci.">
        <title>Complete genome sequence of Stackebrandtia nassauensis type strain (LLR-40K-21).</title>
        <authorList>
            <person name="Munk C."/>
            <person name="Lapidus A."/>
            <person name="Copeland A."/>
            <person name="Jando M."/>
            <person name="Mayilraj S."/>
            <person name="Glavina Del Rio T."/>
            <person name="Nolan M."/>
            <person name="Chen F."/>
            <person name="Lucas S."/>
            <person name="Tice H."/>
            <person name="Cheng J.F."/>
            <person name="Han C."/>
            <person name="Detter J.C."/>
            <person name="Bruce D."/>
            <person name="Goodwin L."/>
            <person name="Chain P."/>
            <person name="Pitluck S."/>
            <person name="Goker M."/>
            <person name="Ovchinikova G."/>
            <person name="Pati A."/>
            <person name="Ivanova N."/>
            <person name="Mavromatis K."/>
            <person name="Chen A."/>
            <person name="Palaniappan K."/>
            <person name="Land M."/>
            <person name="Hauser L."/>
            <person name="Chang Y.J."/>
            <person name="Jeffries C.D."/>
            <person name="Bristow J."/>
            <person name="Eisen J.A."/>
            <person name="Markowitz V."/>
            <person name="Hugenholtz P."/>
            <person name="Kyrpides N.C."/>
            <person name="Klenk H.P."/>
        </authorList>
    </citation>
    <scope>NUCLEOTIDE SEQUENCE [LARGE SCALE GENOMIC DNA]</scope>
    <source>
        <strain evidence="5">DSM 44728 / CIP 108903 / NRRL B-16338 / NBRC 102104 / LLR-40K-21</strain>
    </source>
</reference>
<proteinExistence type="inferred from homology"/>
<evidence type="ECO:0000256" key="2">
    <source>
        <dbReference type="ARBA" id="ARBA00035108"/>
    </source>
</evidence>
<dbReference type="PANTHER" id="PTHR36852:SF1">
    <property type="entry name" value="PROTEIN GVPL 2"/>
    <property type="match status" value="1"/>
</dbReference>
<dbReference type="EMBL" id="CP001778">
    <property type="protein sequence ID" value="ADD44348.1"/>
    <property type="molecule type" value="Genomic_DNA"/>
</dbReference>
<protein>
    <submittedName>
        <fullName evidence="4">Gas vesicle synthesis GvpLGvpF</fullName>
    </submittedName>
</protein>
<sequence length="256" mass="27499">MTASPALTTVCFVYGIVPAETELDPELLGVGDPASQVSLVRSGDIAAAVSQIPADEPLGSYRDLQAHAQVLDRLAEDGPVLPMRFGAAMADEDAVAGELLANSHDDFHRSLENLRGLTQFLVKGSYESTAVLTEVVTEDPATSSLREAIRDKPPELTQPEQIELGKAIASALAQRRSADTEVLLARLAPLGAEFNVREPNGEYVAFRVAVLLHQERTGELGDILDDLSSEWEGRLNLRLVGPMAPYDFVPTPTNGN</sequence>
<dbReference type="Pfam" id="PF06386">
    <property type="entry name" value="GvpL_GvpF"/>
    <property type="match status" value="1"/>
</dbReference>
<name>D3Q7K6_STANL</name>
<comment type="similarity">
    <text evidence="3">Belongs to the gas vesicle GvpF/GvpL family.</text>
</comment>
<dbReference type="PANTHER" id="PTHR36852">
    <property type="entry name" value="PROTEIN GVPL 2"/>
    <property type="match status" value="1"/>
</dbReference>
<dbReference type="eggNOG" id="COG2214">
    <property type="taxonomic scope" value="Bacteria"/>
</dbReference>
<keyword evidence="1" id="KW-0304">Gas vesicle</keyword>
<evidence type="ECO:0000313" key="4">
    <source>
        <dbReference type="EMBL" id="ADD44348.1"/>
    </source>
</evidence>
<dbReference type="HOGENOM" id="CLU_065736_3_1_11"/>
<evidence type="ECO:0000256" key="3">
    <source>
        <dbReference type="ARBA" id="ARBA00035643"/>
    </source>
</evidence>
<keyword evidence="5" id="KW-1185">Reference proteome</keyword>
<accession>D3Q7K6</accession>
<dbReference type="STRING" id="446470.Snas_4705"/>
<gene>
    <name evidence="4" type="ordered locus">Snas_4705</name>
</gene>
<dbReference type="AlphaFoldDB" id="D3Q7K6"/>
<dbReference type="Proteomes" id="UP000000844">
    <property type="component" value="Chromosome"/>
</dbReference>
<evidence type="ECO:0000313" key="5">
    <source>
        <dbReference type="Proteomes" id="UP000000844"/>
    </source>
</evidence>
<dbReference type="GO" id="GO:0031412">
    <property type="term" value="P:gas vesicle organization"/>
    <property type="evidence" value="ECO:0007669"/>
    <property type="project" value="InterPro"/>
</dbReference>
<dbReference type="GO" id="GO:0031411">
    <property type="term" value="C:gas vesicle"/>
    <property type="evidence" value="ECO:0007669"/>
    <property type="project" value="UniProtKB-SubCell"/>
</dbReference>
<comment type="subcellular location">
    <subcellularLocation>
        <location evidence="2">Gas vesicle</location>
    </subcellularLocation>
</comment>
<dbReference type="InterPro" id="IPR009430">
    <property type="entry name" value="GvpL/GvpF"/>
</dbReference>